<gene>
    <name evidence="1" type="ORF">RFI_33232</name>
</gene>
<dbReference type="EMBL" id="ASPP01029918">
    <property type="protein sequence ID" value="ETO04166.1"/>
    <property type="molecule type" value="Genomic_DNA"/>
</dbReference>
<protein>
    <submittedName>
        <fullName evidence="1">Uncharacterized protein</fullName>
    </submittedName>
</protein>
<feature type="non-terminal residue" evidence="1">
    <location>
        <position position="201"/>
    </location>
</feature>
<comment type="caution">
    <text evidence="1">The sequence shown here is derived from an EMBL/GenBank/DDBJ whole genome shotgun (WGS) entry which is preliminary data.</text>
</comment>
<reference evidence="1 2" key="1">
    <citation type="journal article" date="2013" name="Curr. Biol.">
        <title>The Genome of the Foraminiferan Reticulomyxa filosa.</title>
        <authorList>
            <person name="Glockner G."/>
            <person name="Hulsmann N."/>
            <person name="Schleicher M."/>
            <person name="Noegel A.A."/>
            <person name="Eichinger L."/>
            <person name="Gallinger C."/>
            <person name="Pawlowski J."/>
            <person name="Sierra R."/>
            <person name="Euteneuer U."/>
            <person name="Pillet L."/>
            <person name="Moustafa A."/>
            <person name="Platzer M."/>
            <person name="Groth M."/>
            <person name="Szafranski K."/>
            <person name="Schliwa M."/>
        </authorList>
    </citation>
    <scope>NUCLEOTIDE SEQUENCE [LARGE SCALE GENOMIC DNA]</scope>
</reference>
<name>X6LRY3_RETFI</name>
<accession>X6LRY3</accession>
<evidence type="ECO:0000313" key="1">
    <source>
        <dbReference type="EMBL" id="ETO04166.1"/>
    </source>
</evidence>
<proteinExistence type="predicted"/>
<organism evidence="1 2">
    <name type="scientific">Reticulomyxa filosa</name>
    <dbReference type="NCBI Taxonomy" id="46433"/>
    <lineage>
        <taxon>Eukaryota</taxon>
        <taxon>Sar</taxon>
        <taxon>Rhizaria</taxon>
        <taxon>Retaria</taxon>
        <taxon>Foraminifera</taxon>
        <taxon>Monothalamids</taxon>
        <taxon>Reticulomyxidae</taxon>
        <taxon>Reticulomyxa</taxon>
    </lineage>
</organism>
<evidence type="ECO:0000313" key="2">
    <source>
        <dbReference type="Proteomes" id="UP000023152"/>
    </source>
</evidence>
<dbReference type="AlphaFoldDB" id="X6LRY3"/>
<sequence>MLKKKSQSKVEETKEEIETNRKQVIIGYCCDDPGDSLRCKPQRFVRDLTEGVFAKDWDAFRIVYQQCTQSGQPPKWTYNYSAETTSTKEQRRSRMLIEWTPKKKELWYRPDLMLCQGYFYHENVVKSREEAPEIVLNETQIDFAKDHGLLLSHSKKVKVHQQRPFLTTYNTEPWGGGYCNRYDVVMDSVRYPRFYGCLGIY</sequence>
<keyword evidence="2" id="KW-1185">Reference proteome</keyword>
<dbReference type="Proteomes" id="UP000023152">
    <property type="component" value="Unassembled WGS sequence"/>
</dbReference>